<accession>A0AAU1UB93</accession>
<gene>
    <name evidence="2" type="ORF">OHU69_31060</name>
</gene>
<dbReference type="SUPFAM" id="SSF47336">
    <property type="entry name" value="ACP-like"/>
    <property type="match status" value="1"/>
</dbReference>
<organism evidence="2">
    <name type="scientific">Streptomyces sp. NBC_00119</name>
    <dbReference type="NCBI Taxonomy" id="2975659"/>
    <lineage>
        <taxon>Bacteria</taxon>
        <taxon>Bacillati</taxon>
        <taxon>Actinomycetota</taxon>
        <taxon>Actinomycetes</taxon>
        <taxon>Kitasatosporales</taxon>
        <taxon>Streptomycetaceae</taxon>
        <taxon>Streptomyces</taxon>
    </lineage>
</organism>
<evidence type="ECO:0000313" key="2">
    <source>
        <dbReference type="EMBL" id="WTS15088.1"/>
    </source>
</evidence>
<dbReference type="InterPro" id="IPR036736">
    <property type="entry name" value="ACP-like_sf"/>
</dbReference>
<dbReference type="AlphaFoldDB" id="A0AAU1UB93"/>
<feature type="domain" description="Carrier" evidence="1">
    <location>
        <begin position="10"/>
        <end position="85"/>
    </location>
</feature>
<dbReference type="PROSITE" id="PS50075">
    <property type="entry name" value="CARRIER"/>
    <property type="match status" value="1"/>
</dbReference>
<dbReference type="EMBL" id="CP108195">
    <property type="protein sequence ID" value="WTS15088.1"/>
    <property type="molecule type" value="Genomic_DNA"/>
</dbReference>
<evidence type="ECO:0000259" key="1">
    <source>
        <dbReference type="PROSITE" id="PS50075"/>
    </source>
</evidence>
<sequence length="96" mass="10301">MTQQTVASAAGYHEQVSRIVIEELELEEGELTDSGHFIDDYDSDSLSLITVVSRIEKELGVAIPKDTLGDLVNLRLLVDAVVQHAAGQQAGESAHG</sequence>
<name>A0AAU1UB93_9ACTN</name>
<dbReference type="InterPro" id="IPR009081">
    <property type="entry name" value="PP-bd_ACP"/>
</dbReference>
<reference evidence="2" key="1">
    <citation type="submission" date="2022-10" db="EMBL/GenBank/DDBJ databases">
        <title>The complete genomes of actinobacterial strains from the NBC collection.</title>
        <authorList>
            <person name="Joergensen T.S."/>
            <person name="Alvarez Arevalo M."/>
            <person name="Sterndorff E.B."/>
            <person name="Faurdal D."/>
            <person name="Vuksanovic O."/>
            <person name="Mourched A.-S."/>
            <person name="Charusanti P."/>
            <person name="Shaw S."/>
            <person name="Blin K."/>
            <person name="Weber T."/>
        </authorList>
    </citation>
    <scope>NUCLEOTIDE SEQUENCE</scope>
    <source>
        <strain evidence="2">NBC_00119</strain>
    </source>
</reference>
<dbReference type="Pfam" id="PF00550">
    <property type="entry name" value="PP-binding"/>
    <property type="match status" value="1"/>
</dbReference>
<protein>
    <submittedName>
        <fullName evidence="2">Acyl carrier protein</fullName>
    </submittedName>
</protein>
<proteinExistence type="predicted"/>
<dbReference type="Gene3D" id="1.10.1200.10">
    <property type="entry name" value="ACP-like"/>
    <property type="match status" value="1"/>
</dbReference>